<dbReference type="AlphaFoldDB" id="X1G5H3"/>
<protein>
    <submittedName>
        <fullName evidence="1">Uncharacterized protein</fullName>
    </submittedName>
</protein>
<sequence>MEKMLGERVEEKLQDYYPEDKFRVEDISRVATKPGSSVYRIRICGRSQGYRHLYAKEYRKELTPNIREVLGLRSFHDLFLMPRILDYHDGLLISEGINGDTLTRAILKSVLSRAEQPLLECSRKIGMAIGALQNLTPRGTQRVGDLDLYLIREIETEEY</sequence>
<dbReference type="SUPFAM" id="SSF56112">
    <property type="entry name" value="Protein kinase-like (PK-like)"/>
    <property type="match status" value="1"/>
</dbReference>
<feature type="non-terminal residue" evidence="1">
    <location>
        <position position="159"/>
    </location>
</feature>
<name>X1G5H3_9ZZZZ</name>
<proteinExistence type="predicted"/>
<accession>X1G5H3</accession>
<reference evidence="1" key="1">
    <citation type="journal article" date="2014" name="Front. Microbiol.">
        <title>High frequency of phylogenetically diverse reductive dehalogenase-homologous genes in deep subseafloor sedimentary metagenomes.</title>
        <authorList>
            <person name="Kawai M."/>
            <person name="Futagami T."/>
            <person name="Toyoda A."/>
            <person name="Takaki Y."/>
            <person name="Nishi S."/>
            <person name="Hori S."/>
            <person name="Arai W."/>
            <person name="Tsubouchi T."/>
            <person name="Morono Y."/>
            <person name="Uchiyama I."/>
            <person name="Ito T."/>
            <person name="Fujiyama A."/>
            <person name="Inagaki F."/>
            <person name="Takami H."/>
        </authorList>
    </citation>
    <scope>NUCLEOTIDE SEQUENCE</scope>
    <source>
        <strain evidence="1">Expedition CK06-06</strain>
    </source>
</reference>
<dbReference type="InterPro" id="IPR011009">
    <property type="entry name" value="Kinase-like_dom_sf"/>
</dbReference>
<organism evidence="1">
    <name type="scientific">marine sediment metagenome</name>
    <dbReference type="NCBI Taxonomy" id="412755"/>
    <lineage>
        <taxon>unclassified sequences</taxon>
        <taxon>metagenomes</taxon>
        <taxon>ecological metagenomes</taxon>
    </lineage>
</organism>
<evidence type="ECO:0000313" key="1">
    <source>
        <dbReference type="EMBL" id="GAH53171.1"/>
    </source>
</evidence>
<comment type="caution">
    <text evidence="1">The sequence shown here is derived from an EMBL/GenBank/DDBJ whole genome shotgun (WGS) entry which is preliminary data.</text>
</comment>
<gene>
    <name evidence="1" type="ORF">S03H2_38046</name>
</gene>
<dbReference type="EMBL" id="BARU01023443">
    <property type="protein sequence ID" value="GAH53171.1"/>
    <property type="molecule type" value="Genomic_DNA"/>
</dbReference>